<dbReference type="PANTHER" id="PTHR30337:SF7">
    <property type="entry name" value="PHOSPHOESTERASE"/>
    <property type="match status" value="1"/>
</dbReference>
<feature type="domain" description="Calcineurin-like phosphoesterase" evidence="2">
    <location>
        <begin position="6"/>
        <end position="205"/>
    </location>
</feature>
<dbReference type="InterPro" id="IPR050535">
    <property type="entry name" value="DNA_Repair-Maintenance_Comp"/>
</dbReference>
<organism evidence="3 4">
    <name type="scientific">Fructilactobacillus fructivorans</name>
    <dbReference type="NCBI Taxonomy" id="1614"/>
    <lineage>
        <taxon>Bacteria</taxon>
        <taxon>Bacillati</taxon>
        <taxon>Bacillota</taxon>
        <taxon>Bacilli</taxon>
        <taxon>Lactobacillales</taxon>
        <taxon>Lactobacillaceae</taxon>
        <taxon>Fructilactobacillus</taxon>
    </lineage>
</organism>
<dbReference type="SUPFAM" id="SSF56300">
    <property type="entry name" value="Metallo-dependent phosphatases"/>
    <property type="match status" value="1"/>
</dbReference>
<dbReference type="InterPro" id="IPR029052">
    <property type="entry name" value="Metallo-depent_PP-like"/>
</dbReference>
<dbReference type="InterPro" id="IPR041796">
    <property type="entry name" value="Mre11_N"/>
</dbReference>
<dbReference type="CDD" id="cd00840">
    <property type="entry name" value="MPP_Mre11_N"/>
    <property type="match status" value="1"/>
</dbReference>
<dbReference type="InterPro" id="IPR014576">
    <property type="entry name" value="Pesterase_YhaO"/>
</dbReference>
<evidence type="ECO:0000313" key="4">
    <source>
        <dbReference type="Proteomes" id="UP000327194"/>
    </source>
</evidence>
<dbReference type="InterPro" id="IPR004843">
    <property type="entry name" value="Calcineurin-like_PHP"/>
</dbReference>
<dbReference type="Proteomes" id="UP000327194">
    <property type="component" value="Chromosome"/>
</dbReference>
<evidence type="ECO:0000256" key="1">
    <source>
        <dbReference type="ARBA" id="ARBA00022801"/>
    </source>
</evidence>
<protein>
    <submittedName>
        <fullName evidence="3">DNA repair exonuclease</fullName>
    </submittedName>
</protein>
<dbReference type="AlphaFoldDB" id="A0AAE6TW38"/>
<reference evidence="3 4" key="1">
    <citation type="submission" date="2019-10" db="EMBL/GenBank/DDBJ databases">
        <title>Genome sequencing of Lactobacillus fructivorans.</title>
        <authorList>
            <person name="Kim K."/>
        </authorList>
    </citation>
    <scope>NUCLEOTIDE SEQUENCE [LARGE SCALE GENOMIC DNA]</scope>
    <source>
        <strain evidence="3 4">LF543</strain>
    </source>
</reference>
<dbReference type="Pfam" id="PF00149">
    <property type="entry name" value="Metallophos"/>
    <property type="match status" value="1"/>
</dbReference>
<dbReference type="KEGG" id="lfv:LF543_02735"/>
<evidence type="ECO:0000313" key="3">
    <source>
        <dbReference type="EMBL" id="QFX92534.1"/>
    </source>
</evidence>
<dbReference type="PIRSF" id="PIRSF033091">
    <property type="entry name" value="Pesterase_YhaO"/>
    <property type="match status" value="1"/>
</dbReference>
<proteinExistence type="predicted"/>
<dbReference type="EMBL" id="CP045562">
    <property type="protein sequence ID" value="QFX92534.1"/>
    <property type="molecule type" value="Genomic_DNA"/>
</dbReference>
<accession>A0AAE6TW38</accession>
<keyword evidence="1" id="KW-0378">Hydrolase</keyword>
<keyword evidence="3" id="KW-0269">Exonuclease</keyword>
<name>A0AAE6TW38_9LACO</name>
<dbReference type="PANTHER" id="PTHR30337">
    <property type="entry name" value="COMPONENT OF ATP-DEPENDENT DSDNA EXONUCLEASE"/>
    <property type="match status" value="1"/>
</dbReference>
<dbReference type="Gene3D" id="3.60.21.10">
    <property type="match status" value="1"/>
</dbReference>
<sequence length="408" mass="46620">MGEIIMKFIHAADLHLDSPFLGIKEDATTPSELWKILHKAPFDSFRKIVDDAIDENVDFVLLVGDLFDGSHQSVKAISFLIEQLNRLDEHQIPVLLSFGNHDYQSEGGKDFAFPKNVYVFPKEVTTHTLTLKDGKTVAVTGFSYATRNIVNDMISEFPERSDADYQIGMVHGAIKSGTDSQYAPFTINEMENLGYDYWALGHIHKRQQLDDHPLIEYPGNIQGRHKNEAGEKGYLLVTDGSDGNLQVHFEPTCPMVWSTLTMKLDGNETEEGIVNRIIDNTESQNFSKLHLLDVKLNFVDDGTISSEDLLDRIKEKLQYDFESLHAWVYEIDVVENAEMKFNDLDQEFWDETKHEVYNDENIKSLAKKLFKHSYIRDNFSSDDAIIKLLDESMNLITNKTKGNVEDED</sequence>
<dbReference type="GO" id="GO:0004527">
    <property type="term" value="F:exonuclease activity"/>
    <property type="evidence" value="ECO:0007669"/>
    <property type="project" value="UniProtKB-KW"/>
</dbReference>
<evidence type="ECO:0000259" key="2">
    <source>
        <dbReference type="Pfam" id="PF00149"/>
    </source>
</evidence>
<gene>
    <name evidence="3" type="ORF">LF543_02735</name>
</gene>
<keyword evidence="3" id="KW-0540">Nuclease</keyword>